<accession>A0A9N9BH40</accession>
<reference evidence="4" key="1">
    <citation type="submission" date="2021-06" db="EMBL/GenBank/DDBJ databases">
        <authorList>
            <person name="Kallberg Y."/>
            <person name="Tangrot J."/>
            <person name="Rosling A."/>
        </authorList>
    </citation>
    <scope>NUCLEOTIDE SEQUENCE</scope>
    <source>
        <strain evidence="4">AZ414A</strain>
    </source>
</reference>
<dbReference type="Gene3D" id="3.40.50.720">
    <property type="entry name" value="NAD(P)-binding Rossmann-like Domain"/>
    <property type="match status" value="1"/>
</dbReference>
<dbReference type="GO" id="GO:0005737">
    <property type="term" value="C:cytoplasm"/>
    <property type="evidence" value="ECO:0007669"/>
    <property type="project" value="TreeGrafter"/>
</dbReference>
<dbReference type="PANTHER" id="PTHR11133">
    <property type="entry name" value="SACCHAROPINE DEHYDROGENASE"/>
    <property type="match status" value="1"/>
</dbReference>
<dbReference type="GO" id="GO:0004753">
    <property type="term" value="F:saccharopine dehydrogenase activity"/>
    <property type="evidence" value="ECO:0007669"/>
    <property type="project" value="TreeGrafter"/>
</dbReference>
<keyword evidence="5" id="KW-1185">Reference proteome</keyword>
<feature type="domain" description="Alanine dehydrogenase/pyridine nucleotide transhydrogenase N-terminal" evidence="3">
    <location>
        <begin position="39"/>
        <end position="164"/>
    </location>
</feature>
<organism evidence="4 5">
    <name type="scientific">Diversispora eburnea</name>
    <dbReference type="NCBI Taxonomy" id="1213867"/>
    <lineage>
        <taxon>Eukaryota</taxon>
        <taxon>Fungi</taxon>
        <taxon>Fungi incertae sedis</taxon>
        <taxon>Mucoromycota</taxon>
        <taxon>Glomeromycotina</taxon>
        <taxon>Glomeromycetes</taxon>
        <taxon>Diversisporales</taxon>
        <taxon>Diversisporaceae</taxon>
        <taxon>Diversispora</taxon>
    </lineage>
</organism>
<dbReference type="Pfam" id="PF05222">
    <property type="entry name" value="AlaDh_PNT_N"/>
    <property type="match status" value="1"/>
</dbReference>
<sequence length="433" mass="49058">MLTFINFPARQSLYNNVNKLLNFKQQKFNTIARGIQSIALRREDKSHWERRVALTPEAVSSLIKETGVKIFVQPCNKRIFNNDKYAKAGAIIQDDISKADVIFGIKEVPTKNLIPNKTYVFFSHTHKGQLYNMPMLQDVLNKHIGMSYTYNTLESAKSSVKEVGNMIVNEGLPKDLGPMIFAFTGAGHVSKGAQEILKCLPHEYIDVKDLPECTLASHKFSNNKVYGCQISLHDYLIRKDTGKFDSKQNYYDHPEQYISQFHTKIAPYTTMLGALEFLSHSTTIDDPFYYVDAINNKEHKKDIGKGTQIMAVDILPTEIPLESSKHFSKSLYPFMNDFINGTIDDNPVLARATIAKDGKLIDSHSKLYDLLSSKNTSMDITNDVIRKEKTKILLLGSAKPLVNYLNRQKGFKLTVSNSVMALKTKTPPRFTEN</sequence>
<evidence type="ECO:0000256" key="1">
    <source>
        <dbReference type="ARBA" id="ARBA00023002"/>
    </source>
</evidence>
<comment type="caution">
    <text evidence="4">The sequence shown here is derived from an EMBL/GenBank/DDBJ whole genome shotgun (WGS) entry which is preliminary data.</text>
</comment>
<dbReference type="EMBL" id="CAJVPK010000996">
    <property type="protein sequence ID" value="CAG8564360.1"/>
    <property type="molecule type" value="Genomic_DNA"/>
</dbReference>
<dbReference type="OrthoDB" id="10059875at2759"/>
<protein>
    <submittedName>
        <fullName evidence="4">11467_t:CDS:1</fullName>
    </submittedName>
</protein>
<dbReference type="SUPFAM" id="SSF52283">
    <property type="entry name" value="Formate/glycerate dehydrogenase catalytic domain-like"/>
    <property type="match status" value="1"/>
</dbReference>
<evidence type="ECO:0000313" key="4">
    <source>
        <dbReference type="EMBL" id="CAG8564360.1"/>
    </source>
</evidence>
<dbReference type="InterPro" id="IPR007886">
    <property type="entry name" value="AlaDH/PNT_N"/>
</dbReference>
<dbReference type="SMART" id="SM01003">
    <property type="entry name" value="AlaDh_PNT_N"/>
    <property type="match status" value="1"/>
</dbReference>
<dbReference type="GO" id="GO:0019878">
    <property type="term" value="P:lysine biosynthetic process via aminoadipic acid"/>
    <property type="evidence" value="ECO:0007669"/>
    <property type="project" value="TreeGrafter"/>
</dbReference>
<dbReference type="AlphaFoldDB" id="A0A9N9BH40"/>
<keyword evidence="2" id="KW-0457">Lysine biosynthesis</keyword>
<keyword evidence="1" id="KW-0560">Oxidoreductase</keyword>
<keyword evidence="2" id="KW-0028">Amino-acid biosynthesis</keyword>
<evidence type="ECO:0000313" key="5">
    <source>
        <dbReference type="Proteomes" id="UP000789706"/>
    </source>
</evidence>
<gene>
    <name evidence="4" type="ORF">DEBURN_LOCUS7750</name>
</gene>
<dbReference type="Proteomes" id="UP000789706">
    <property type="component" value="Unassembled WGS sequence"/>
</dbReference>
<evidence type="ECO:0000259" key="3">
    <source>
        <dbReference type="SMART" id="SM01003"/>
    </source>
</evidence>
<evidence type="ECO:0000256" key="2">
    <source>
        <dbReference type="ARBA" id="ARBA00023154"/>
    </source>
</evidence>
<name>A0A9N9BH40_9GLOM</name>
<dbReference type="PANTHER" id="PTHR11133:SF22">
    <property type="entry name" value="ALPHA-AMINOADIPIC SEMIALDEHYDE SYNTHASE, MITOCHONDRIAL"/>
    <property type="match status" value="1"/>
</dbReference>
<proteinExistence type="predicted"/>
<dbReference type="InterPro" id="IPR051168">
    <property type="entry name" value="AASS"/>
</dbReference>